<sequence>MPIVIHRMLRYLKSSDAELLPTGRFDIASAPRRAGALSHQEFHRLSMDMFAAMRVFVRVVERRSLSAAARDLGMGQPAVSERITRLEAHLGQRLLHRNTRSIVPTDIGATFYERSRKALDAAAYAESVGDTDAPSLRGTLRVAAPHGLGEMVLPPILMRFRKKHPHLNIDLFLNDRIADPVTEGADLSVRLGDAPAGGCVSERIGLVQRMLVASPEYLTTCRTLETPNDLKAHPFLRVAGIFNDNVLPLQRRDDMIRVAINTTWTVSNWRPLHSLLLAGAGIGVLQMPSCAEALAAGHLKRVLPDYDVPGFNLRLLYARSEKVPDKTRHLASFLREELGIFRQADPQSASSTSLNENF</sequence>
<name>A0ACC5REJ2_9HYPH</name>
<organism evidence="1 2">
    <name type="scientific">Taklimakanibacter albus</name>
    <dbReference type="NCBI Taxonomy" id="2800327"/>
    <lineage>
        <taxon>Bacteria</taxon>
        <taxon>Pseudomonadati</taxon>
        <taxon>Pseudomonadota</taxon>
        <taxon>Alphaproteobacteria</taxon>
        <taxon>Hyphomicrobiales</taxon>
        <taxon>Aestuariivirgaceae</taxon>
        <taxon>Taklimakanibacter</taxon>
    </lineage>
</organism>
<comment type="caution">
    <text evidence="1">The sequence shown here is derived from an EMBL/GenBank/DDBJ whole genome shotgun (WGS) entry which is preliminary data.</text>
</comment>
<accession>A0ACC5REJ2</accession>
<proteinExistence type="predicted"/>
<dbReference type="Proteomes" id="UP000616151">
    <property type="component" value="Unassembled WGS sequence"/>
</dbReference>
<keyword evidence="2" id="KW-1185">Reference proteome</keyword>
<protein>
    <submittedName>
        <fullName evidence="1">LysR family transcriptional regulator</fullName>
    </submittedName>
</protein>
<gene>
    <name evidence="1" type="ORF">JHL16_31440</name>
</gene>
<reference evidence="1" key="1">
    <citation type="submission" date="2021-01" db="EMBL/GenBank/DDBJ databases">
        <authorList>
            <person name="Sun Q."/>
        </authorList>
    </citation>
    <scope>NUCLEOTIDE SEQUENCE</scope>
    <source>
        <strain evidence="1">YIM B02566</strain>
    </source>
</reference>
<dbReference type="EMBL" id="JAENHL010000008">
    <property type="protein sequence ID" value="MBK1870921.1"/>
    <property type="molecule type" value="Genomic_DNA"/>
</dbReference>
<evidence type="ECO:0000313" key="2">
    <source>
        <dbReference type="Proteomes" id="UP000616151"/>
    </source>
</evidence>
<evidence type="ECO:0000313" key="1">
    <source>
        <dbReference type="EMBL" id="MBK1870921.1"/>
    </source>
</evidence>